<proteinExistence type="predicted"/>
<organism evidence="2 3">
    <name type="scientific">Aromia moschata</name>
    <dbReference type="NCBI Taxonomy" id="1265417"/>
    <lineage>
        <taxon>Eukaryota</taxon>
        <taxon>Metazoa</taxon>
        <taxon>Ecdysozoa</taxon>
        <taxon>Arthropoda</taxon>
        <taxon>Hexapoda</taxon>
        <taxon>Insecta</taxon>
        <taxon>Pterygota</taxon>
        <taxon>Neoptera</taxon>
        <taxon>Endopterygota</taxon>
        <taxon>Coleoptera</taxon>
        <taxon>Polyphaga</taxon>
        <taxon>Cucujiformia</taxon>
        <taxon>Chrysomeloidea</taxon>
        <taxon>Cerambycidae</taxon>
        <taxon>Cerambycinae</taxon>
        <taxon>Callichromatini</taxon>
        <taxon>Aromia</taxon>
    </lineage>
</organism>
<dbReference type="InterPro" id="IPR055469">
    <property type="entry name" value="DUF7041"/>
</dbReference>
<dbReference type="PANTHER" id="PTHR33327">
    <property type="entry name" value="ENDONUCLEASE"/>
    <property type="match status" value="1"/>
</dbReference>
<dbReference type="Proteomes" id="UP001162162">
    <property type="component" value="Unassembled WGS sequence"/>
</dbReference>
<protein>
    <recommendedName>
        <fullName evidence="1">DUF7041 domain-containing protein</fullName>
    </recommendedName>
</protein>
<comment type="caution">
    <text evidence="2">The sequence shown here is derived from an EMBL/GenBank/DDBJ whole genome shotgun (WGS) entry which is preliminary data.</text>
</comment>
<dbReference type="PANTHER" id="PTHR33327:SF3">
    <property type="entry name" value="RNA-DIRECTED DNA POLYMERASE"/>
    <property type="match status" value="1"/>
</dbReference>
<evidence type="ECO:0000313" key="2">
    <source>
        <dbReference type="EMBL" id="KAJ8944791.1"/>
    </source>
</evidence>
<accession>A0AAV8Y152</accession>
<dbReference type="Pfam" id="PF23055">
    <property type="entry name" value="DUF7041"/>
    <property type="match status" value="1"/>
</dbReference>
<reference evidence="2" key="1">
    <citation type="journal article" date="2023" name="Insect Mol. Biol.">
        <title>Genome sequencing provides insights into the evolution of gene families encoding plant cell wall-degrading enzymes in longhorned beetles.</title>
        <authorList>
            <person name="Shin N.R."/>
            <person name="Okamura Y."/>
            <person name="Kirsch R."/>
            <person name="Pauchet Y."/>
        </authorList>
    </citation>
    <scope>NUCLEOTIDE SEQUENCE</scope>
    <source>
        <strain evidence="2">AMC_N1</strain>
    </source>
</reference>
<name>A0AAV8Y152_9CUCU</name>
<evidence type="ECO:0000259" key="1">
    <source>
        <dbReference type="Pfam" id="PF23055"/>
    </source>
</evidence>
<keyword evidence="3" id="KW-1185">Reference proteome</keyword>
<gene>
    <name evidence="2" type="ORF">NQ318_003659</name>
</gene>
<evidence type="ECO:0000313" key="3">
    <source>
        <dbReference type="Proteomes" id="UP001162162"/>
    </source>
</evidence>
<dbReference type="AlphaFoldDB" id="A0AAV8Y152"/>
<feature type="domain" description="DUF7041" evidence="1">
    <location>
        <begin position="6"/>
        <end position="71"/>
    </location>
</feature>
<sequence length="348" mass="39101">MYRVLQIDLAIITCEDTKFSYVATALDQLVITEVRDIVINPPASELYKTLTKALVKRLSVSQELKTKRLLEKEEMGDSKPSHFLRRLRPLAGAAVSDDLLRTLWSERLSQSVQAIITSQKNSKLDDVAELADAVMASLAPKASCSRHHPVLMKRRIYSAKKTMTCAGIIASTPRKLTDARNHAHTVPRNRETKRAVVDGGRRQLAYVTPIVYYGHLHEVDVGNGILDQTTQLTSKGKVVEFSMDSIRTVTGWSVFHNLLKKFLQIIRPRGAVCVAIHHISTTPGPPVAEKPRRLVFVRNDAPRAPLQQPYEGPFPVVQRGDKTFLVRIHGREKHISVDRFKPAYLISH</sequence>
<dbReference type="EMBL" id="JAPWTK010000239">
    <property type="protein sequence ID" value="KAJ8944791.1"/>
    <property type="molecule type" value="Genomic_DNA"/>
</dbReference>